<feature type="transmembrane region" description="Helical" evidence="6">
    <location>
        <begin position="477"/>
        <end position="501"/>
    </location>
</feature>
<proteinExistence type="predicted"/>
<evidence type="ECO:0000256" key="2">
    <source>
        <dbReference type="ARBA" id="ARBA00022475"/>
    </source>
</evidence>
<dbReference type="InterPro" id="IPR003838">
    <property type="entry name" value="ABC3_permease_C"/>
</dbReference>
<feature type="transmembrane region" description="Helical" evidence="6">
    <location>
        <begin position="23"/>
        <end position="46"/>
    </location>
</feature>
<comment type="subcellular location">
    <subcellularLocation>
        <location evidence="1">Cell membrane</location>
        <topology evidence="1">Multi-pass membrane protein</topology>
    </subcellularLocation>
</comment>
<feature type="transmembrane region" description="Helical" evidence="6">
    <location>
        <begin position="431"/>
        <end position="456"/>
    </location>
</feature>
<dbReference type="PANTHER" id="PTHR30287">
    <property type="entry name" value="MEMBRANE COMPONENT OF PREDICTED ABC SUPERFAMILY METABOLITE UPTAKE TRANSPORTER"/>
    <property type="match status" value="1"/>
</dbReference>
<dbReference type="Pfam" id="PF02687">
    <property type="entry name" value="FtsX"/>
    <property type="match status" value="2"/>
</dbReference>
<keyword evidence="5 6" id="KW-0472">Membrane</keyword>
<evidence type="ECO:0000259" key="7">
    <source>
        <dbReference type="Pfam" id="PF02687"/>
    </source>
</evidence>
<evidence type="ECO:0000256" key="5">
    <source>
        <dbReference type="ARBA" id="ARBA00023136"/>
    </source>
</evidence>
<feature type="transmembrane region" description="Helical" evidence="6">
    <location>
        <begin position="717"/>
        <end position="740"/>
    </location>
</feature>
<organism evidence="9 10">
    <name type="scientific">Sphingobium fluviale</name>
    <dbReference type="NCBI Taxonomy" id="2506423"/>
    <lineage>
        <taxon>Bacteria</taxon>
        <taxon>Pseudomonadati</taxon>
        <taxon>Pseudomonadota</taxon>
        <taxon>Alphaproteobacteria</taxon>
        <taxon>Sphingomonadales</taxon>
        <taxon>Sphingomonadaceae</taxon>
        <taxon>Sphingobium</taxon>
    </lineage>
</organism>
<keyword evidence="3 6" id="KW-0812">Transmembrane</keyword>
<accession>A0A4Q1KLD8</accession>
<evidence type="ECO:0000259" key="8">
    <source>
        <dbReference type="Pfam" id="PF12704"/>
    </source>
</evidence>
<feature type="domain" description="ABC3 transporter permease C-terminal" evidence="7">
    <location>
        <begin position="724"/>
        <end position="831"/>
    </location>
</feature>
<feature type="domain" description="MacB-like periplasmic core" evidence="8">
    <location>
        <begin position="33"/>
        <end position="236"/>
    </location>
</feature>
<reference evidence="10" key="1">
    <citation type="submission" date="2019-01" db="EMBL/GenBank/DDBJ databases">
        <title>Cytophagaceae bacterium strain CAR-16.</title>
        <authorList>
            <person name="Chen W.-M."/>
        </authorList>
    </citation>
    <scope>NUCLEOTIDE SEQUENCE [LARGE SCALE GENOMIC DNA]</scope>
    <source>
        <strain evidence="10">CHR27</strain>
    </source>
</reference>
<feature type="transmembrane region" description="Helical" evidence="6">
    <location>
        <begin position="807"/>
        <end position="835"/>
    </location>
</feature>
<evidence type="ECO:0000256" key="4">
    <source>
        <dbReference type="ARBA" id="ARBA00022989"/>
    </source>
</evidence>
<evidence type="ECO:0000313" key="10">
    <source>
        <dbReference type="Proteomes" id="UP000290958"/>
    </source>
</evidence>
<protein>
    <submittedName>
        <fullName evidence="9">FtsX-like permease family protein</fullName>
    </submittedName>
</protein>
<feature type="domain" description="ABC3 transporter permease C-terminal" evidence="7">
    <location>
        <begin position="268"/>
        <end position="385"/>
    </location>
</feature>
<dbReference type="EMBL" id="SBKP01000002">
    <property type="protein sequence ID" value="RXR30537.1"/>
    <property type="molecule type" value="Genomic_DNA"/>
</dbReference>
<sequence>MAQHDLGWGESWRIARRDLHARLIGLRLLFVCLFLGVTMLAAVGSLTSAITKEISERGQVILGGDIQIEMTQREASAEDKRQFVQRGTLSETIRMRAMAKRIGHAQGDGPDAVLTELKGVDTLYPLYGTLALHNGRYAAPLPTDAILIDTALAERLSLRPGDRLRYGEADFTVKDIIADEPDRVGEGFTLGPVAIVSLEGLRRTGLIQPGSLFASKYRIRLPAGADAGAIRKRMEEENASAGWEFDDRENAAPGTSRFMGRMGQFLSLIGLTALAVAGIGVNNGVTSYLTLRRRSIATLKILGASTADIVRIYLLQIGAVSAFAITLGLVAGALTVPLIVAVAGDVLPVRPGFALHPLPLVTAVVYGVLIALIFAVPPLARARHESGAALLRATVDPARRGLDRRGKVLTTAAVLLLLALVLAGARDILFSLWVIGAIAGVLILLTGLGALARWAARKVPRPRTPLLRLALTNLYRPGAQTTALVIALGLALTLFVTLAGIQTSLSSEIDRTVPDKAPDLFVLDIPSSDRAKLIATIASQAPDAAVNIVPALRGTVVAYGGQRVTDRENVPGDAFLLRGERGVTYSTTVPEGSELVKGTWWPADYKGPPLVSLDAEQAEVLDLDVGDVLTVSVLGREIDARIASLRTINWETMGFNYVMVFSPSGLSSAPHSLTATITLRGDEKGAVTRSLLAAFSSASVIETSELLSEVRALLDQMAAAIVAAASITILAGIAVLIGAISASRQIRSYDAIILKTLGATRWQILGTQALEYGLIAAVLALVSLGLGISAAWFVIVRVFEFGWAPDWSVVMATLLGGAAMTLGIGLIGSLPLMALRPAQALRKV</sequence>
<dbReference type="GO" id="GO:0005886">
    <property type="term" value="C:plasma membrane"/>
    <property type="evidence" value="ECO:0007669"/>
    <property type="project" value="UniProtKB-SubCell"/>
</dbReference>
<evidence type="ECO:0000256" key="3">
    <source>
        <dbReference type="ARBA" id="ARBA00022692"/>
    </source>
</evidence>
<dbReference type="InterPro" id="IPR038766">
    <property type="entry name" value="Membrane_comp_ABC_pdt"/>
</dbReference>
<dbReference type="Pfam" id="PF12704">
    <property type="entry name" value="MacB_PCD"/>
    <property type="match status" value="1"/>
</dbReference>
<feature type="transmembrane region" description="Helical" evidence="6">
    <location>
        <begin position="360"/>
        <end position="380"/>
    </location>
</feature>
<evidence type="ECO:0000313" key="9">
    <source>
        <dbReference type="EMBL" id="RXR30537.1"/>
    </source>
</evidence>
<evidence type="ECO:0000256" key="6">
    <source>
        <dbReference type="SAM" id="Phobius"/>
    </source>
</evidence>
<feature type="transmembrane region" description="Helical" evidence="6">
    <location>
        <begin position="265"/>
        <end position="291"/>
    </location>
</feature>
<dbReference type="Proteomes" id="UP000290958">
    <property type="component" value="Unassembled WGS sequence"/>
</dbReference>
<keyword evidence="4 6" id="KW-1133">Transmembrane helix</keyword>
<keyword evidence="2" id="KW-1003">Cell membrane</keyword>
<name>A0A4Q1KLD8_9SPHN</name>
<keyword evidence="10" id="KW-1185">Reference proteome</keyword>
<gene>
    <name evidence="9" type="ORF">EQG66_04035</name>
</gene>
<dbReference type="OrthoDB" id="9775544at2"/>
<dbReference type="AlphaFoldDB" id="A0A4Q1KLD8"/>
<dbReference type="PANTHER" id="PTHR30287:SF1">
    <property type="entry name" value="INNER MEMBRANE PROTEIN"/>
    <property type="match status" value="1"/>
</dbReference>
<evidence type="ECO:0000256" key="1">
    <source>
        <dbReference type="ARBA" id="ARBA00004651"/>
    </source>
</evidence>
<feature type="transmembrane region" description="Helical" evidence="6">
    <location>
        <begin position="312"/>
        <end position="340"/>
    </location>
</feature>
<feature type="transmembrane region" description="Helical" evidence="6">
    <location>
        <begin position="772"/>
        <end position="795"/>
    </location>
</feature>
<dbReference type="InterPro" id="IPR025857">
    <property type="entry name" value="MacB_PCD"/>
</dbReference>
<feature type="transmembrane region" description="Helical" evidence="6">
    <location>
        <begin position="408"/>
        <end position="425"/>
    </location>
</feature>
<comment type="caution">
    <text evidence="9">The sequence shown here is derived from an EMBL/GenBank/DDBJ whole genome shotgun (WGS) entry which is preliminary data.</text>
</comment>